<gene>
    <name evidence="1" type="ORF">PCOR1329_LOCUS7061</name>
</gene>
<evidence type="ECO:0000313" key="1">
    <source>
        <dbReference type="EMBL" id="CAK0798246.1"/>
    </source>
</evidence>
<name>A0ABN9Q1N5_9DINO</name>
<evidence type="ECO:0000313" key="2">
    <source>
        <dbReference type="Proteomes" id="UP001189429"/>
    </source>
</evidence>
<dbReference type="Proteomes" id="UP001189429">
    <property type="component" value="Unassembled WGS sequence"/>
</dbReference>
<dbReference type="EMBL" id="CAUYUJ010001905">
    <property type="protein sequence ID" value="CAK0798246.1"/>
    <property type="molecule type" value="Genomic_DNA"/>
</dbReference>
<feature type="non-terminal residue" evidence="1">
    <location>
        <position position="107"/>
    </location>
</feature>
<keyword evidence="2" id="KW-1185">Reference proteome</keyword>
<organism evidence="1 2">
    <name type="scientific">Prorocentrum cordatum</name>
    <dbReference type="NCBI Taxonomy" id="2364126"/>
    <lineage>
        <taxon>Eukaryota</taxon>
        <taxon>Sar</taxon>
        <taxon>Alveolata</taxon>
        <taxon>Dinophyceae</taxon>
        <taxon>Prorocentrales</taxon>
        <taxon>Prorocentraceae</taxon>
        <taxon>Prorocentrum</taxon>
    </lineage>
</organism>
<proteinExistence type="predicted"/>
<sequence>MGHPFVVQASNGTFKPPIEEWHQDVRAQDLCHGELLATFNNRQVDLSYFKYVDDVHNFVLADLDSTLPECVQKIKHHDVLLNQRLGPCGFKQNMSKREFTMYFGIHQ</sequence>
<protein>
    <submittedName>
        <fullName evidence="1">Uncharacterized protein</fullName>
    </submittedName>
</protein>
<reference evidence="1" key="1">
    <citation type="submission" date="2023-10" db="EMBL/GenBank/DDBJ databases">
        <authorList>
            <person name="Chen Y."/>
            <person name="Shah S."/>
            <person name="Dougan E. K."/>
            <person name="Thang M."/>
            <person name="Chan C."/>
        </authorList>
    </citation>
    <scope>NUCLEOTIDE SEQUENCE [LARGE SCALE GENOMIC DNA]</scope>
</reference>
<comment type="caution">
    <text evidence="1">The sequence shown here is derived from an EMBL/GenBank/DDBJ whole genome shotgun (WGS) entry which is preliminary data.</text>
</comment>
<accession>A0ABN9Q1N5</accession>